<evidence type="ECO:0000256" key="1">
    <source>
        <dbReference type="SAM" id="MobiDB-lite"/>
    </source>
</evidence>
<dbReference type="AlphaFoldDB" id="A0A5P1FXM5"/>
<evidence type="ECO:0000313" key="2">
    <source>
        <dbReference type="EMBL" id="ONK81911.1"/>
    </source>
</evidence>
<dbReference type="Proteomes" id="UP000243459">
    <property type="component" value="Chromosome 1"/>
</dbReference>
<proteinExistence type="predicted"/>
<reference evidence="3" key="1">
    <citation type="journal article" date="2017" name="Nat. Commun.">
        <title>The asparagus genome sheds light on the origin and evolution of a young Y chromosome.</title>
        <authorList>
            <person name="Harkess A."/>
            <person name="Zhou J."/>
            <person name="Xu C."/>
            <person name="Bowers J.E."/>
            <person name="Van der Hulst R."/>
            <person name="Ayyampalayam S."/>
            <person name="Mercati F."/>
            <person name="Riccardi P."/>
            <person name="McKain M.R."/>
            <person name="Kakrana A."/>
            <person name="Tang H."/>
            <person name="Ray J."/>
            <person name="Groenendijk J."/>
            <person name="Arikit S."/>
            <person name="Mathioni S.M."/>
            <person name="Nakano M."/>
            <person name="Shan H."/>
            <person name="Telgmann-Rauber A."/>
            <person name="Kanno A."/>
            <person name="Yue Z."/>
            <person name="Chen H."/>
            <person name="Li W."/>
            <person name="Chen Y."/>
            <person name="Xu X."/>
            <person name="Zhang Y."/>
            <person name="Luo S."/>
            <person name="Chen H."/>
            <person name="Gao J."/>
            <person name="Mao Z."/>
            <person name="Pires J.C."/>
            <person name="Luo M."/>
            <person name="Kudrna D."/>
            <person name="Wing R.A."/>
            <person name="Meyers B.C."/>
            <person name="Yi K."/>
            <person name="Kong H."/>
            <person name="Lavrijsen P."/>
            <person name="Sunseri F."/>
            <person name="Falavigna A."/>
            <person name="Ye Y."/>
            <person name="Leebens-Mack J.H."/>
            <person name="Chen G."/>
        </authorList>
    </citation>
    <scope>NUCLEOTIDE SEQUENCE [LARGE SCALE GENOMIC DNA]</scope>
    <source>
        <strain evidence="3">cv. DH0086</strain>
    </source>
</reference>
<keyword evidence="3" id="KW-1185">Reference proteome</keyword>
<dbReference type="OMA" id="KFVSWAA"/>
<evidence type="ECO:0000313" key="3">
    <source>
        <dbReference type="Proteomes" id="UP000243459"/>
    </source>
</evidence>
<sequence>MASTLRTPVLLLPSSRLSPSPVESPRALVSFSSTKQCALQLKVSRLPVKQSLRFPTFVPFSASGETADTKEADEVIAGEDSEDESSKENAVNGDDIAETEGKTASLFMASLQSYKEALANDDQSTVAELEAFLHSIEDEKNSLGNKIYSCRTRGLSSLN</sequence>
<organism evidence="2 3">
    <name type="scientific">Asparagus officinalis</name>
    <name type="common">Garden asparagus</name>
    <dbReference type="NCBI Taxonomy" id="4686"/>
    <lineage>
        <taxon>Eukaryota</taxon>
        <taxon>Viridiplantae</taxon>
        <taxon>Streptophyta</taxon>
        <taxon>Embryophyta</taxon>
        <taxon>Tracheophyta</taxon>
        <taxon>Spermatophyta</taxon>
        <taxon>Magnoliopsida</taxon>
        <taxon>Liliopsida</taxon>
        <taxon>Asparagales</taxon>
        <taxon>Asparagaceae</taxon>
        <taxon>Asparagoideae</taxon>
        <taxon>Asparagus</taxon>
    </lineage>
</organism>
<dbReference type="EMBL" id="CM007381">
    <property type="protein sequence ID" value="ONK81911.1"/>
    <property type="molecule type" value="Genomic_DNA"/>
</dbReference>
<feature type="compositionally biased region" description="Acidic residues" evidence="1">
    <location>
        <begin position="76"/>
        <end position="85"/>
    </location>
</feature>
<name>A0A5P1FXM5_ASPOF</name>
<dbReference type="Gramene" id="ONK81911">
    <property type="protein sequence ID" value="ONK81911"/>
    <property type="gene ID" value="A4U43_C01F34190"/>
</dbReference>
<protein>
    <submittedName>
        <fullName evidence="2">Uncharacterized protein</fullName>
    </submittedName>
</protein>
<feature type="region of interest" description="Disordered" evidence="1">
    <location>
        <begin position="76"/>
        <end position="98"/>
    </location>
</feature>
<accession>A0A5P1FXM5</accession>
<gene>
    <name evidence="2" type="ORF">A4U43_C01F34190</name>
</gene>